<evidence type="ECO:0000313" key="2">
    <source>
        <dbReference type="EMBL" id="OGG71936.1"/>
    </source>
</evidence>
<reference evidence="2 3" key="1">
    <citation type="journal article" date="2016" name="Nat. Commun.">
        <title>Thousands of microbial genomes shed light on interconnected biogeochemical processes in an aquifer system.</title>
        <authorList>
            <person name="Anantharaman K."/>
            <person name="Brown C.T."/>
            <person name="Hug L.A."/>
            <person name="Sharon I."/>
            <person name="Castelle C.J."/>
            <person name="Probst A.J."/>
            <person name="Thomas B.C."/>
            <person name="Singh A."/>
            <person name="Wilkins M.J."/>
            <person name="Karaoz U."/>
            <person name="Brodie E.L."/>
            <person name="Williams K.H."/>
            <person name="Hubbard S.S."/>
            <person name="Banfield J.F."/>
        </authorList>
    </citation>
    <scope>NUCLEOTIDE SEQUENCE [LARGE SCALE GENOMIC DNA]</scope>
</reference>
<feature type="domain" description="Glycosyltransferase 2-like" evidence="1">
    <location>
        <begin position="7"/>
        <end position="136"/>
    </location>
</feature>
<evidence type="ECO:0000259" key="1">
    <source>
        <dbReference type="Pfam" id="PF00535"/>
    </source>
</evidence>
<protein>
    <recommendedName>
        <fullName evidence="1">Glycosyltransferase 2-like domain-containing protein</fullName>
    </recommendedName>
</protein>
<dbReference type="InterPro" id="IPR050256">
    <property type="entry name" value="Glycosyltransferase_2"/>
</dbReference>
<dbReference type="PANTHER" id="PTHR48090:SF7">
    <property type="entry name" value="RFBJ PROTEIN"/>
    <property type="match status" value="1"/>
</dbReference>
<proteinExistence type="predicted"/>
<dbReference type="Pfam" id="PF00535">
    <property type="entry name" value="Glycos_transf_2"/>
    <property type="match status" value="1"/>
</dbReference>
<dbReference type="STRING" id="1798508.A3A35_02470"/>
<dbReference type="PANTHER" id="PTHR48090">
    <property type="entry name" value="UNDECAPRENYL-PHOSPHATE 4-DEOXY-4-FORMAMIDO-L-ARABINOSE TRANSFERASE-RELATED"/>
    <property type="match status" value="1"/>
</dbReference>
<dbReference type="InterPro" id="IPR029044">
    <property type="entry name" value="Nucleotide-diphossugar_trans"/>
</dbReference>
<organism evidence="2 3">
    <name type="scientific">Candidatus Kaiserbacteria bacterium RIFCSPLOWO2_01_FULL_51_21</name>
    <dbReference type="NCBI Taxonomy" id="1798508"/>
    <lineage>
        <taxon>Bacteria</taxon>
        <taxon>Candidatus Kaiseribacteriota</taxon>
    </lineage>
</organism>
<dbReference type="Proteomes" id="UP000179115">
    <property type="component" value="Unassembled WGS sequence"/>
</dbReference>
<dbReference type="AlphaFoldDB" id="A0A1F6EE68"/>
<comment type="caution">
    <text evidence="2">The sequence shown here is derived from an EMBL/GenBank/DDBJ whole genome shotgun (WGS) entry which is preliminary data.</text>
</comment>
<accession>A0A1F6EE68</accession>
<dbReference type="SUPFAM" id="SSF53448">
    <property type="entry name" value="Nucleotide-diphospho-sugar transferases"/>
    <property type="match status" value="1"/>
</dbReference>
<dbReference type="InterPro" id="IPR001173">
    <property type="entry name" value="Glyco_trans_2-like"/>
</dbReference>
<evidence type="ECO:0000313" key="3">
    <source>
        <dbReference type="Proteomes" id="UP000179115"/>
    </source>
</evidence>
<dbReference type="CDD" id="cd04179">
    <property type="entry name" value="DPM_DPG-synthase_like"/>
    <property type="match status" value="1"/>
</dbReference>
<name>A0A1F6EE68_9BACT</name>
<dbReference type="Gene3D" id="3.90.550.10">
    <property type="entry name" value="Spore Coat Polysaccharide Biosynthesis Protein SpsA, Chain A"/>
    <property type="match status" value="1"/>
</dbReference>
<sequence length="249" mass="27394">MADTFTLVIPAYNEGLIIRETLTAVVTACRKHCPEPWHVIVVDNASIDGTADLVEGFGDPHVRAIRLKEKGRGRAIRTGFEAAGGGIVAFTDADLPIEPAEVLKGLDMIRRGQCEALIGTRFARGGGTVNKTLLRKGTSKIFQILASIIVGLRASDSQCPLKITSERMTPIMLATTDPTWWSELEFVLLLEKLNIAVCELPVVWTERHARRKSTVKVLRDGVRAVQAMLRMRSSIPQQAEKLTGIIRSR</sequence>
<dbReference type="EMBL" id="MFLV01000005">
    <property type="protein sequence ID" value="OGG71936.1"/>
    <property type="molecule type" value="Genomic_DNA"/>
</dbReference>
<gene>
    <name evidence="2" type="ORF">A3A35_02470</name>
</gene>